<evidence type="ECO:0000256" key="5">
    <source>
        <dbReference type="SAM" id="Coils"/>
    </source>
</evidence>
<dbReference type="GO" id="GO:0016020">
    <property type="term" value="C:membrane"/>
    <property type="evidence" value="ECO:0007669"/>
    <property type="project" value="InterPro"/>
</dbReference>
<keyword evidence="4 7" id="KW-0472">Membrane</keyword>
<evidence type="ECO:0000256" key="6">
    <source>
        <dbReference type="SAM" id="MobiDB-lite"/>
    </source>
</evidence>
<feature type="coiled-coil region" evidence="5">
    <location>
        <begin position="667"/>
        <end position="723"/>
    </location>
</feature>
<name>A0AAV8V889_9CUCU</name>
<feature type="signal peptide" evidence="8">
    <location>
        <begin position="1"/>
        <end position="23"/>
    </location>
</feature>
<dbReference type="Proteomes" id="UP001159042">
    <property type="component" value="Unassembled WGS sequence"/>
</dbReference>
<feature type="compositionally biased region" description="Polar residues" evidence="6">
    <location>
        <begin position="895"/>
        <end position="918"/>
    </location>
</feature>
<dbReference type="AlphaFoldDB" id="A0AAV8V889"/>
<dbReference type="InterPro" id="IPR045120">
    <property type="entry name" value="Suco/Slp1-like"/>
</dbReference>
<dbReference type="PROSITE" id="PS51469">
    <property type="entry name" value="SUN"/>
    <property type="match status" value="1"/>
</dbReference>
<evidence type="ECO:0000259" key="9">
    <source>
        <dbReference type="PROSITE" id="PS51469"/>
    </source>
</evidence>
<evidence type="ECO:0000256" key="7">
    <source>
        <dbReference type="SAM" id="Phobius"/>
    </source>
</evidence>
<dbReference type="GO" id="GO:0012505">
    <property type="term" value="C:endomembrane system"/>
    <property type="evidence" value="ECO:0007669"/>
    <property type="project" value="UniProtKB-SubCell"/>
</dbReference>
<feature type="compositionally biased region" description="Basic residues" evidence="6">
    <location>
        <begin position="808"/>
        <end position="822"/>
    </location>
</feature>
<keyword evidence="2 7" id="KW-0812">Transmembrane</keyword>
<evidence type="ECO:0000256" key="4">
    <source>
        <dbReference type="ARBA" id="ARBA00023136"/>
    </source>
</evidence>
<keyword evidence="5" id="KW-0175">Coiled coil</keyword>
<keyword evidence="3 7" id="KW-1133">Transmembrane helix</keyword>
<keyword evidence="11" id="KW-1185">Reference proteome</keyword>
<sequence>MKRINSCMWRILVMVVLWGPSLVLNNSTKIDLNMIFNENGENISSGTVIEKDHSSINSVLEPSIDINDNMVKDNLQEYNPAVVSNSEENSDDSKNFVNNNTPMILTLIESSTIEMDNMVDASLVSTVIEKNLPIINENNLQINSTELDDKNGVDVKTNITYVSSNISDTISTSEDPINAGTKTNLSEGQNEEIPSFSEWAQKRLEEVEKSEQINSSLRGQASNGKGTTAKLRWKNYASLDCGAKVIAANPESVSPGAILSPSSDEYKLNACTSRIWFVVELCEAIQTKRIDLANYELFSSSPKDFIVLVSDRYPTRDWSVVGKFTAKDERDIQSFNLDTQLFAAEVLGNKVNNHTHQNKHSNLTFASGANLCITPSYKILCKNCSDSFFEQVYELVSCENSYIRKLVEIPLLFKALNNSWLCRGFGYGNHTHHGISVYMNSLINYIKSFFPSKYVCAMCQEISVLEHTGIPNVSPQFLNRTGYITNDEIFNIKVEEPYNIYNSEHSEIKLEALNTTQLLNLPNVSSTVAENFEKDFVENVYVSQIKPTKTLTSEVHASQTNVVEIGNHTSQSIESSENSPSIEQGEFISNENVIDGNTDNSTEIEGMDSLDDHLYTFIPDYSNNQNVPASTSTSTNTPQAQKESVFLRLSNRIKMLERNMSLSSQYLEELSRRYKKQVEEMQHLLEKTIVTLNEETQKKDLRNKQLEDRLDNLTIMMESLVAERHNWILSMYCLITTLIIILGIYFFCRKSTAYSNSTPENKDAIEILRRKSIDVVTHNLSATKRRRPSDQALKIFRSSALNNDYKHKPMNQRQRKRKKRNLLRSNSISNIKSNVHTSGSVKSEEESTIDWIEKHHQVIEDIPFALEESDHMPLDGTIWQKEFMGLNSTNGMPDSFSNSKLYRTSSQNHVSHSKTQSESSHHTENNYCGNAQQDSSNTEPVKKGKKSIKNFFKKVF</sequence>
<feature type="region of interest" description="Disordered" evidence="6">
    <location>
        <begin position="895"/>
        <end position="945"/>
    </location>
</feature>
<feature type="region of interest" description="Disordered" evidence="6">
    <location>
        <begin position="170"/>
        <end position="192"/>
    </location>
</feature>
<reference evidence="10 11" key="1">
    <citation type="journal article" date="2023" name="Insect Mol. Biol.">
        <title>Genome sequencing provides insights into the evolution of gene families encoding plant cell wall-degrading enzymes in longhorned beetles.</title>
        <authorList>
            <person name="Shin N.R."/>
            <person name="Okamura Y."/>
            <person name="Kirsch R."/>
            <person name="Pauchet Y."/>
        </authorList>
    </citation>
    <scope>NUCLEOTIDE SEQUENCE [LARGE SCALE GENOMIC DNA]</scope>
    <source>
        <strain evidence="10">EAD_L_NR</strain>
    </source>
</reference>
<evidence type="ECO:0000256" key="3">
    <source>
        <dbReference type="ARBA" id="ARBA00022989"/>
    </source>
</evidence>
<protein>
    <recommendedName>
        <fullName evidence="9">SUN domain-containing protein</fullName>
    </recommendedName>
</protein>
<evidence type="ECO:0000256" key="1">
    <source>
        <dbReference type="ARBA" id="ARBA00004308"/>
    </source>
</evidence>
<feature type="compositionally biased region" description="Polar residues" evidence="6">
    <location>
        <begin position="170"/>
        <end position="188"/>
    </location>
</feature>
<dbReference type="PANTHER" id="PTHR12953:SF0">
    <property type="entry name" value="SUN DOMAIN-CONTAINING OSSIFICATION FACTOR"/>
    <property type="match status" value="1"/>
</dbReference>
<proteinExistence type="predicted"/>
<dbReference type="EMBL" id="JANEYG010000344">
    <property type="protein sequence ID" value="KAJ8910175.1"/>
    <property type="molecule type" value="Genomic_DNA"/>
</dbReference>
<gene>
    <name evidence="10" type="ORF">NQ315_016186</name>
</gene>
<dbReference type="GO" id="GO:0034975">
    <property type="term" value="P:protein folding in endoplasmic reticulum"/>
    <property type="evidence" value="ECO:0007669"/>
    <property type="project" value="TreeGrafter"/>
</dbReference>
<keyword evidence="8" id="KW-0732">Signal</keyword>
<dbReference type="PANTHER" id="PTHR12953">
    <property type="entry name" value="MEMBRANE PROTEIN CH1 RELATED"/>
    <property type="match status" value="1"/>
</dbReference>
<feature type="region of interest" description="Disordered" evidence="6">
    <location>
        <begin position="804"/>
        <end position="848"/>
    </location>
</feature>
<organism evidence="10 11">
    <name type="scientific">Exocentrus adspersus</name>
    <dbReference type="NCBI Taxonomy" id="1586481"/>
    <lineage>
        <taxon>Eukaryota</taxon>
        <taxon>Metazoa</taxon>
        <taxon>Ecdysozoa</taxon>
        <taxon>Arthropoda</taxon>
        <taxon>Hexapoda</taxon>
        <taxon>Insecta</taxon>
        <taxon>Pterygota</taxon>
        <taxon>Neoptera</taxon>
        <taxon>Endopterygota</taxon>
        <taxon>Coleoptera</taxon>
        <taxon>Polyphaga</taxon>
        <taxon>Cucujiformia</taxon>
        <taxon>Chrysomeloidea</taxon>
        <taxon>Cerambycidae</taxon>
        <taxon>Lamiinae</taxon>
        <taxon>Acanthocinini</taxon>
        <taxon>Exocentrus</taxon>
    </lineage>
</organism>
<accession>A0AAV8V889</accession>
<feature type="compositionally biased region" description="Polar residues" evidence="6">
    <location>
        <begin position="925"/>
        <end position="939"/>
    </location>
</feature>
<evidence type="ECO:0000256" key="2">
    <source>
        <dbReference type="ARBA" id="ARBA00022692"/>
    </source>
</evidence>
<comment type="caution">
    <text evidence="10">The sequence shown here is derived from an EMBL/GenBank/DDBJ whole genome shotgun (WGS) entry which is preliminary data.</text>
</comment>
<dbReference type="GO" id="GO:0005737">
    <property type="term" value="C:cytoplasm"/>
    <property type="evidence" value="ECO:0007669"/>
    <property type="project" value="TreeGrafter"/>
</dbReference>
<comment type="subcellular location">
    <subcellularLocation>
        <location evidence="1">Endomembrane system</location>
    </subcellularLocation>
</comment>
<evidence type="ECO:0000313" key="10">
    <source>
        <dbReference type="EMBL" id="KAJ8910175.1"/>
    </source>
</evidence>
<evidence type="ECO:0000313" key="11">
    <source>
        <dbReference type="Proteomes" id="UP001159042"/>
    </source>
</evidence>
<evidence type="ECO:0000256" key="8">
    <source>
        <dbReference type="SAM" id="SignalP"/>
    </source>
</evidence>
<dbReference type="Pfam" id="PF07738">
    <property type="entry name" value="Sad1_UNC"/>
    <property type="match status" value="1"/>
</dbReference>
<dbReference type="InterPro" id="IPR012919">
    <property type="entry name" value="SUN_dom"/>
</dbReference>
<feature type="chain" id="PRO_5043753991" description="SUN domain-containing protein" evidence="8">
    <location>
        <begin position="24"/>
        <end position="956"/>
    </location>
</feature>
<feature type="compositionally biased region" description="Polar residues" evidence="6">
    <location>
        <begin position="828"/>
        <end position="841"/>
    </location>
</feature>
<feature type="domain" description="SUN" evidence="9">
    <location>
        <begin position="214"/>
        <end position="376"/>
    </location>
</feature>
<feature type="transmembrane region" description="Helical" evidence="7">
    <location>
        <begin position="727"/>
        <end position="748"/>
    </location>
</feature>